<feature type="coiled-coil region" evidence="1">
    <location>
        <begin position="44"/>
        <end position="71"/>
    </location>
</feature>
<protein>
    <submittedName>
        <fullName evidence="2">CCHC-type domain-containing protein</fullName>
    </submittedName>
</protein>
<comment type="caution">
    <text evidence="2">The sequence shown here is derived from an EMBL/GenBank/DDBJ whole genome shotgun (WGS) entry which is preliminary data.</text>
</comment>
<keyword evidence="1" id="KW-0175">Coiled coil</keyword>
<evidence type="ECO:0000313" key="2">
    <source>
        <dbReference type="EMBL" id="GFR20830.1"/>
    </source>
</evidence>
<organism evidence="2 3">
    <name type="scientific">Trichonephila clavata</name>
    <name type="common">Joro spider</name>
    <name type="synonym">Nephila clavata</name>
    <dbReference type="NCBI Taxonomy" id="2740835"/>
    <lineage>
        <taxon>Eukaryota</taxon>
        <taxon>Metazoa</taxon>
        <taxon>Ecdysozoa</taxon>
        <taxon>Arthropoda</taxon>
        <taxon>Chelicerata</taxon>
        <taxon>Arachnida</taxon>
        <taxon>Araneae</taxon>
        <taxon>Araneomorphae</taxon>
        <taxon>Entelegynae</taxon>
        <taxon>Araneoidea</taxon>
        <taxon>Nephilidae</taxon>
        <taxon>Trichonephila</taxon>
    </lineage>
</organism>
<evidence type="ECO:0000313" key="3">
    <source>
        <dbReference type="Proteomes" id="UP000887116"/>
    </source>
</evidence>
<keyword evidence="3" id="KW-1185">Reference proteome</keyword>
<accession>A0A8X6LSX1</accession>
<proteinExistence type="predicted"/>
<dbReference type="AlphaFoldDB" id="A0A8X6LSX1"/>
<dbReference type="Pfam" id="PF14223">
    <property type="entry name" value="Retrotran_gag_2"/>
    <property type="match status" value="1"/>
</dbReference>
<dbReference type="OrthoDB" id="6431929at2759"/>
<name>A0A8X6LSX1_TRICU</name>
<dbReference type="Proteomes" id="UP000887116">
    <property type="component" value="Unassembled WGS sequence"/>
</dbReference>
<evidence type="ECO:0000256" key="1">
    <source>
        <dbReference type="SAM" id="Coils"/>
    </source>
</evidence>
<dbReference type="EMBL" id="BMAO01008094">
    <property type="protein sequence ID" value="GFR20830.1"/>
    <property type="molecule type" value="Genomic_DNA"/>
</dbReference>
<gene>
    <name evidence="2" type="primary">AVEN_170160_1</name>
    <name evidence="2" type="ORF">TNCT_97511</name>
</gene>
<sequence>MDDSNAELTSVCKTAKSVSEKLLSVYEQSSGLRLDRLMKFFRSEKEVEDDIAKLQRNFSELNEELRRVAKTILPDLLLKSRIMSALPSEYFGFKSVWDLYSRGEISQ</sequence>
<reference evidence="2" key="1">
    <citation type="submission" date="2020-07" db="EMBL/GenBank/DDBJ databases">
        <title>Multicomponent nature underlies the extraordinary mechanical properties of spider dragline silk.</title>
        <authorList>
            <person name="Kono N."/>
            <person name="Nakamura H."/>
            <person name="Mori M."/>
            <person name="Yoshida Y."/>
            <person name="Ohtoshi R."/>
            <person name="Malay A.D."/>
            <person name="Moran D.A.P."/>
            <person name="Tomita M."/>
            <person name="Numata K."/>
            <person name="Arakawa K."/>
        </authorList>
    </citation>
    <scope>NUCLEOTIDE SEQUENCE</scope>
</reference>